<comment type="caution">
    <text evidence="3">The sequence shown here is derived from an EMBL/GenBank/DDBJ whole genome shotgun (WGS) entry which is preliminary data.</text>
</comment>
<reference evidence="4" key="1">
    <citation type="submission" date="2017-09" db="EMBL/GenBank/DDBJ databases">
        <authorList>
            <person name="Feng G."/>
            <person name="Zhu H."/>
        </authorList>
    </citation>
    <scope>NUCLEOTIDE SEQUENCE [LARGE SCALE GENOMIC DNA]</scope>
    <source>
        <strain evidence="4">1PNM-20</strain>
    </source>
</reference>
<keyword evidence="4" id="KW-1185">Reference proteome</keyword>
<accession>A0A2A2SC92</accession>
<dbReference type="PANTHER" id="PTHR35377">
    <property type="entry name" value="ANTITOXIN VAPB49-RELATED-RELATED"/>
    <property type="match status" value="1"/>
</dbReference>
<dbReference type="AlphaFoldDB" id="A0A2A2SC92"/>
<dbReference type="Gene3D" id="3.40.1620.10">
    <property type="entry name" value="YefM-like domain"/>
    <property type="match status" value="1"/>
</dbReference>
<dbReference type="EMBL" id="NSLI01000004">
    <property type="protein sequence ID" value="PAX06869.1"/>
    <property type="molecule type" value="Genomic_DNA"/>
</dbReference>
<organism evidence="3 4">
    <name type="scientific">Sphingomonas lenta</name>
    <dbReference type="NCBI Taxonomy" id="1141887"/>
    <lineage>
        <taxon>Bacteria</taxon>
        <taxon>Pseudomonadati</taxon>
        <taxon>Pseudomonadota</taxon>
        <taxon>Alphaproteobacteria</taxon>
        <taxon>Sphingomonadales</taxon>
        <taxon>Sphingomonadaceae</taxon>
        <taxon>Sphingomonas</taxon>
    </lineage>
</organism>
<dbReference type="InterPro" id="IPR036165">
    <property type="entry name" value="YefM-like_sf"/>
</dbReference>
<dbReference type="Proteomes" id="UP000218151">
    <property type="component" value="Unassembled WGS sequence"/>
</dbReference>
<evidence type="ECO:0000256" key="2">
    <source>
        <dbReference type="RuleBase" id="RU362080"/>
    </source>
</evidence>
<evidence type="ECO:0000313" key="4">
    <source>
        <dbReference type="Proteomes" id="UP000218151"/>
    </source>
</evidence>
<evidence type="ECO:0000256" key="1">
    <source>
        <dbReference type="ARBA" id="ARBA00009981"/>
    </source>
</evidence>
<gene>
    <name evidence="3" type="ORF">CKY28_12385</name>
</gene>
<dbReference type="OrthoDB" id="7473440at2"/>
<dbReference type="InterPro" id="IPR051416">
    <property type="entry name" value="phD-YefM_TA_antitoxins"/>
</dbReference>
<comment type="similarity">
    <text evidence="1 2">Belongs to the phD/YefM antitoxin family.</text>
</comment>
<dbReference type="InterPro" id="IPR006442">
    <property type="entry name" value="Antitoxin_Phd/YefM"/>
</dbReference>
<dbReference type="SUPFAM" id="SSF143120">
    <property type="entry name" value="YefM-like"/>
    <property type="match status" value="1"/>
</dbReference>
<dbReference type="Pfam" id="PF02604">
    <property type="entry name" value="PhdYeFM_antitox"/>
    <property type="match status" value="1"/>
</dbReference>
<sequence>MRHVPIAEFKDRLSEYVAAAEAGEEVVITRHGRTVARLVAPEEPQEDVVARRRAVLANMARLREELRARGFPAATPEEIREWINEGRP</sequence>
<proteinExistence type="inferred from homology"/>
<protein>
    <recommendedName>
        <fullName evidence="2">Antitoxin</fullName>
    </recommendedName>
</protein>
<dbReference type="NCBIfam" id="TIGR01552">
    <property type="entry name" value="phd_fam"/>
    <property type="match status" value="1"/>
</dbReference>
<comment type="function">
    <text evidence="2">Antitoxin component of a type II toxin-antitoxin (TA) system.</text>
</comment>
<dbReference type="RefSeq" id="WP_095998694.1">
    <property type="nucleotide sequence ID" value="NZ_NSLI01000004.1"/>
</dbReference>
<name>A0A2A2SC92_9SPHN</name>
<evidence type="ECO:0000313" key="3">
    <source>
        <dbReference type="EMBL" id="PAX06869.1"/>
    </source>
</evidence>